<evidence type="ECO:0000313" key="2">
    <source>
        <dbReference type="Proteomes" id="UP000325579"/>
    </source>
</evidence>
<dbReference type="EMBL" id="ML736973">
    <property type="protein sequence ID" value="KAE8396835.1"/>
    <property type="molecule type" value="Genomic_DNA"/>
</dbReference>
<keyword evidence="2" id="KW-1185">Reference proteome</keyword>
<organism evidence="1 2">
    <name type="scientific">Aspergillus pseudonomiae</name>
    <dbReference type="NCBI Taxonomy" id="1506151"/>
    <lineage>
        <taxon>Eukaryota</taxon>
        <taxon>Fungi</taxon>
        <taxon>Dikarya</taxon>
        <taxon>Ascomycota</taxon>
        <taxon>Pezizomycotina</taxon>
        <taxon>Eurotiomycetes</taxon>
        <taxon>Eurotiomycetidae</taxon>
        <taxon>Eurotiales</taxon>
        <taxon>Aspergillaceae</taxon>
        <taxon>Aspergillus</taxon>
        <taxon>Aspergillus subgen. Circumdati</taxon>
    </lineage>
</organism>
<sequence length="301" mass="34051">MYDPVVIGKDCASKPDRYDDALDIERRRLRQHLGLGPKPAFILYSIETAPDSRGAKCKLPICGNNIWPGDLRLSLNPAMSYGGRYRSSADYYHIYYFEKIADFSQADFLDRIQPLTRNTWKLRGLKAGNVVLSGIYLVPGGVERLVLQWKVTLGKWMDKRDGVYDESNRLSEEFEALLRKAGSAEYPNLARPEGMSFFEYQNLLSHLAPYESDGSGDTEEWNLFTAYLDSTAEALDKPHSLSTMLQRWQNDAALAGKEGRELDEAAKEARHQLGKKAVRALQRLSAILMPQTSFVHDAFFG</sequence>
<dbReference type="AlphaFoldDB" id="A0A5N7CRS6"/>
<dbReference type="GeneID" id="43674049"/>
<dbReference type="RefSeq" id="XP_031934154.1">
    <property type="nucleotide sequence ID" value="XM_032089358.1"/>
</dbReference>
<dbReference type="Proteomes" id="UP000325579">
    <property type="component" value="Unassembled WGS sequence"/>
</dbReference>
<protein>
    <submittedName>
        <fullName evidence="1">Uncharacterized protein</fullName>
    </submittedName>
</protein>
<reference evidence="1 2" key="1">
    <citation type="submission" date="2019-04" db="EMBL/GenBank/DDBJ databases">
        <authorList>
            <consortium name="DOE Joint Genome Institute"/>
            <person name="Mondo S."/>
            <person name="Kjaerbolling I."/>
            <person name="Vesth T."/>
            <person name="Frisvad J.C."/>
            <person name="Nybo J.L."/>
            <person name="Theobald S."/>
            <person name="Kildgaard S."/>
            <person name="Isbrandt T."/>
            <person name="Kuo A."/>
            <person name="Sato A."/>
            <person name="Lyhne E.K."/>
            <person name="Kogle M.E."/>
            <person name="Wiebenga A."/>
            <person name="Kun R.S."/>
            <person name="Lubbers R.J."/>
            <person name="Makela M.R."/>
            <person name="Barry K."/>
            <person name="Chovatia M."/>
            <person name="Clum A."/>
            <person name="Daum C."/>
            <person name="Haridas S."/>
            <person name="He G."/>
            <person name="LaButti K."/>
            <person name="Lipzen A."/>
            <person name="Riley R."/>
            <person name="Salamov A."/>
            <person name="Simmons B.A."/>
            <person name="Magnuson J.K."/>
            <person name="Henrissat B."/>
            <person name="Mortensen U.H."/>
            <person name="Larsen T.O."/>
            <person name="Devries R.P."/>
            <person name="Grigoriev I.V."/>
            <person name="Machida M."/>
            <person name="Baker S.E."/>
            <person name="Andersen M.R."/>
            <person name="Cantor M.N."/>
            <person name="Hua S.X."/>
        </authorList>
    </citation>
    <scope>NUCLEOTIDE SEQUENCE [LARGE SCALE GENOMIC DNA]</scope>
    <source>
        <strain evidence="1 2">CBS 119388</strain>
    </source>
</reference>
<accession>A0A5N7CRS6</accession>
<evidence type="ECO:0000313" key="1">
    <source>
        <dbReference type="EMBL" id="KAE8396835.1"/>
    </source>
</evidence>
<gene>
    <name evidence="1" type="ORF">BDV37DRAFT_293200</name>
</gene>
<dbReference type="OrthoDB" id="5104731at2759"/>
<name>A0A5N7CRS6_9EURO</name>
<proteinExistence type="predicted"/>